<dbReference type="PANTHER" id="PTHR47972:SF28">
    <property type="entry name" value="KINESIN-LIKE PROTEIN KLP-3"/>
    <property type="match status" value="1"/>
</dbReference>
<dbReference type="OrthoDB" id="3176171at2759"/>
<keyword evidence="2" id="KW-0175">Coiled coil</keyword>
<feature type="region of interest" description="Disordered" evidence="3">
    <location>
        <begin position="81"/>
        <end position="187"/>
    </location>
</feature>
<sequence>MAESTTRSMASRLKKPALRRPVMRLPFEDDIPIKDLEDGAARYDRLRHHCGVVSPPASPATTDSPVEEEVVRPLIRSRLRVPTSYRDPRGTESRLQIRRRKEALPTSFINGDTFTPPRGHNPTAKNESQWKKSKSPETSPSTLTDFSDDDVDLACQSPSRIAFTTRQQSLAPSPMPPDTPDRQYDPRRSRLRLMPTKIPVAPPSETSTPARVIARRPLFPPPSPTRSTEQLLEARVHYLTEALVAANQHHKKTQEHLAWALQEFANSPVVDACPAEQPTPGVDRRALLALADQVDSLQDDHAALKAAFRAGVSELLDDLARLGADLVHRARHSHGHLDARVQQLQAQHASLLKERRALHNTIQELRGNIRVFCRLRPVAGKVAVVVNSEQMVTVRPDDRSNQEAVFSVDKVFDQKHSQLDDVFHEVAPLVTSALDGYNVCILAYGQTGSGKTHTMLGDLRSADTSGLCVRVFHQLFDAAASDDYETHIEVSCVEIYNEKLVDLLVPGQPSLEIHVDKKAGVSVPQRKWVRCTPAVVGLTSIVAVESVQSCVQTMDKALRHRAVGANDLNDKSSRSHWCASKANERLSLGVASRRYGYGGGTARCRRPKMHLVDLAGSERLGSSNSHGDRRLEAQHINKSLSALRHVLLQLKNKEAFVSYRNSKLTMLLQDAIGGNAKTLLLVCVNPLAANALETKCSLVFGERANAVELGRAHRHHREEPLDVELVEQRVKGEAVSRSAEALGAQTLEADELVLQPLVLTNHVRRVECELTALRRKRRLRHEKRLGLGAEAAVERLDLLEVVHVGLDFDLLGGEKLIR</sequence>
<dbReference type="SMART" id="SM00129">
    <property type="entry name" value="KISc"/>
    <property type="match status" value="1"/>
</dbReference>
<dbReference type="Gene3D" id="3.40.850.10">
    <property type="entry name" value="Kinesin motor domain"/>
    <property type="match status" value="1"/>
</dbReference>
<evidence type="ECO:0000313" key="5">
    <source>
        <dbReference type="EMBL" id="OQR94154.1"/>
    </source>
</evidence>
<dbReference type="InterPro" id="IPR027417">
    <property type="entry name" value="P-loop_NTPase"/>
</dbReference>
<dbReference type="InterPro" id="IPR027640">
    <property type="entry name" value="Kinesin-like_fam"/>
</dbReference>
<keyword evidence="1" id="KW-0505">Motor protein</keyword>
<evidence type="ECO:0000313" key="6">
    <source>
        <dbReference type="Proteomes" id="UP000243579"/>
    </source>
</evidence>
<dbReference type="SUPFAM" id="SSF52540">
    <property type="entry name" value="P-loop containing nucleoside triphosphate hydrolases"/>
    <property type="match status" value="1"/>
</dbReference>
<name>A0A1V9Z820_ACHHY</name>
<feature type="domain" description="Kinesin motor" evidence="4">
    <location>
        <begin position="368"/>
        <end position="707"/>
    </location>
</feature>
<feature type="binding site" evidence="1">
    <location>
        <begin position="445"/>
        <end position="452"/>
    </location>
    <ligand>
        <name>ATP</name>
        <dbReference type="ChEBI" id="CHEBI:30616"/>
    </ligand>
</feature>
<dbReference type="PROSITE" id="PS50067">
    <property type="entry name" value="KINESIN_MOTOR_2"/>
    <property type="match status" value="1"/>
</dbReference>
<dbReference type="InterPro" id="IPR001752">
    <property type="entry name" value="Kinesin_motor_dom"/>
</dbReference>
<dbReference type="GO" id="GO:0005524">
    <property type="term" value="F:ATP binding"/>
    <property type="evidence" value="ECO:0007669"/>
    <property type="project" value="UniProtKB-UniRule"/>
</dbReference>
<evidence type="ECO:0000259" key="4">
    <source>
        <dbReference type="PROSITE" id="PS50067"/>
    </source>
</evidence>
<comment type="caution">
    <text evidence="5">The sequence shown here is derived from an EMBL/GenBank/DDBJ whole genome shotgun (WGS) entry which is preliminary data.</text>
</comment>
<organism evidence="5 6">
    <name type="scientific">Achlya hypogyna</name>
    <name type="common">Oomycete</name>
    <name type="synonym">Protoachlya hypogyna</name>
    <dbReference type="NCBI Taxonomy" id="1202772"/>
    <lineage>
        <taxon>Eukaryota</taxon>
        <taxon>Sar</taxon>
        <taxon>Stramenopiles</taxon>
        <taxon>Oomycota</taxon>
        <taxon>Saprolegniomycetes</taxon>
        <taxon>Saprolegniales</taxon>
        <taxon>Achlyaceae</taxon>
        <taxon>Achlya</taxon>
    </lineage>
</organism>
<keyword evidence="6" id="KW-1185">Reference proteome</keyword>
<evidence type="ECO:0000256" key="3">
    <source>
        <dbReference type="SAM" id="MobiDB-lite"/>
    </source>
</evidence>
<feature type="coiled-coil region" evidence="2">
    <location>
        <begin position="341"/>
        <end position="368"/>
    </location>
</feature>
<evidence type="ECO:0000256" key="1">
    <source>
        <dbReference type="PROSITE-ProRule" id="PRU00283"/>
    </source>
</evidence>
<dbReference type="STRING" id="1202772.A0A1V9Z820"/>
<evidence type="ECO:0000256" key="2">
    <source>
        <dbReference type="SAM" id="Coils"/>
    </source>
</evidence>
<dbReference type="EMBL" id="JNBR01000373">
    <property type="protein sequence ID" value="OQR94154.1"/>
    <property type="molecule type" value="Genomic_DNA"/>
</dbReference>
<keyword evidence="1" id="KW-0547">Nucleotide-binding</keyword>
<dbReference type="GO" id="GO:0007018">
    <property type="term" value="P:microtubule-based movement"/>
    <property type="evidence" value="ECO:0007669"/>
    <property type="project" value="InterPro"/>
</dbReference>
<dbReference type="Proteomes" id="UP000243579">
    <property type="component" value="Unassembled WGS sequence"/>
</dbReference>
<gene>
    <name evidence="5" type="ORF">ACHHYP_01626</name>
</gene>
<dbReference type="PRINTS" id="PR00380">
    <property type="entry name" value="KINESINHEAVY"/>
</dbReference>
<dbReference type="GO" id="GO:0015630">
    <property type="term" value="C:microtubule cytoskeleton"/>
    <property type="evidence" value="ECO:0007669"/>
    <property type="project" value="TreeGrafter"/>
</dbReference>
<feature type="compositionally biased region" description="Polar residues" evidence="3">
    <location>
        <begin position="156"/>
        <end position="171"/>
    </location>
</feature>
<dbReference type="AlphaFoldDB" id="A0A1V9Z820"/>
<dbReference type="Pfam" id="PF00225">
    <property type="entry name" value="Kinesin"/>
    <property type="match status" value="1"/>
</dbReference>
<dbReference type="GO" id="GO:0008017">
    <property type="term" value="F:microtubule binding"/>
    <property type="evidence" value="ECO:0007669"/>
    <property type="project" value="InterPro"/>
</dbReference>
<keyword evidence="1" id="KW-0067">ATP-binding</keyword>
<dbReference type="PANTHER" id="PTHR47972">
    <property type="entry name" value="KINESIN-LIKE PROTEIN KLP-3"/>
    <property type="match status" value="1"/>
</dbReference>
<dbReference type="InterPro" id="IPR036961">
    <property type="entry name" value="Kinesin_motor_dom_sf"/>
</dbReference>
<protein>
    <recommendedName>
        <fullName evidence="4">Kinesin motor domain-containing protein</fullName>
    </recommendedName>
</protein>
<comment type="similarity">
    <text evidence="1">Belongs to the TRAFAC class myosin-kinesin ATPase superfamily. Kinesin family.</text>
</comment>
<proteinExistence type="inferred from homology"/>
<reference evidence="5 6" key="1">
    <citation type="journal article" date="2014" name="Genome Biol. Evol.">
        <title>The secreted proteins of Achlya hypogyna and Thraustotheca clavata identify the ancestral oomycete secretome and reveal gene acquisitions by horizontal gene transfer.</title>
        <authorList>
            <person name="Misner I."/>
            <person name="Blouin N."/>
            <person name="Leonard G."/>
            <person name="Richards T.A."/>
            <person name="Lane C.E."/>
        </authorList>
    </citation>
    <scope>NUCLEOTIDE SEQUENCE [LARGE SCALE GENOMIC DNA]</scope>
    <source>
        <strain evidence="5 6">ATCC 48635</strain>
    </source>
</reference>
<dbReference type="GO" id="GO:0003777">
    <property type="term" value="F:microtubule motor activity"/>
    <property type="evidence" value="ECO:0007669"/>
    <property type="project" value="InterPro"/>
</dbReference>
<accession>A0A1V9Z820</accession>